<feature type="binding site" evidence="9">
    <location>
        <position position="109"/>
    </location>
    <ligand>
        <name>ATP</name>
        <dbReference type="ChEBI" id="CHEBI:30616"/>
    </ligand>
</feature>
<evidence type="ECO:0000259" key="10">
    <source>
        <dbReference type="Pfam" id="PF01467"/>
    </source>
</evidence>
<dbReference type="UniPathway" id="UPA00241">
    <property type="reaction ID" value="UER00355"/>
</dbReference>
<proteinExistence type="inferred from homology"/>
<keyword evidence="6 9" id="KW-0460">Magnesium</keyword>
<evidence type="ECO:0000256" key="7">
    <source>
        <dbReference type="ARBA" id="ARBA00022993"/>
    </source>
</evidence>
<feature type="binding site" evidence="9">
    <location>
        <position position="98"/>
    </location>
    <ligand>
        <name>substrate</name>
    </ligand>
</feature>
<comment type="catalytic activity">
    <reaction evidence="8 9">
        <text>(R)-4'-phosphopantetheine + ATP + H(+) = 3'-dephospho-CoA + diphosphate</text>
        <dbReference type="Rhea" id="RHEA:19801"/>
        <dbReference type="ChEBI" id="CHEBI:15378"/>
        <dbReference type="ChEBI" id="CHEBI:30616"/>
        <dbReference type="ChEBI" id="CHEBI:33019"/>
        <dbReference type="ChEBI" id="CHEBI:57328"/>
        <dbReference type="ChEBI" id="CHEBI:61723"/>
        <dbReference type="EC" id="2.7.7.3"/>
    </reaction>
</comment>
<comment type="pathway">
    <text evidence="9">Cofactor biosynthesis; coenzyme A biosynthesis; CoA from (R)-pantothenate: step 4/5.</text>
</comment>
<dbReference type="GO" id="GO:0005737">
    <property type="term" value="C:cytoplasm"/>
    <property type="evidence" value="ECO:0007669"/>
    <property type="project" value="UniProtKB-SubCell"/>
</dbReference>
<evidence type="ECO:0000313" key="11">
    <source>
        <dbReference type="EMBL" id="KOH46493.1"/>
    </source>
</evidence>
<feature type="binding site" evidence="9">
    <location>
        <position position="84"/>
    </location>
    <ligand>
        <name>substrate</name>
    </ligand>
</feature>
<evidence type="ECO:0000256" key="1">
    <source>
        <dbReference type="ARBA" id="ARBA00022490"/>
    </source>
</evidence>
<feature type="binding site" evidence="9">
    <location>
        <position position="52"/>
    </location>
    <ligand>
        <name>substrate</name>
    </ligand>
</feature>
<comment type="subunit">
    <text evidence="9">Homohexamer.</text>
</comment>
<dbReference type="NCBIfam" id="TIGR00125">
    <property type="entry name" value="cyt_tran_rel"/>
    <property type="match status" value="1"/>
</dbReference>
<dbReference type="EMBL" id="LGIA01000025">
    <property type="protein sequence ID" value="KOH46493.1"/>
    <property type="molecule type" value="Genomic_DNA"/>
</dbReference>
<dbReference type="SUPFAM" id="SSF52374">
    <property type="entry name" value="Nucleotidylyl transferase"/>
    <property type="match status" value="1"/>
</dbReference>
<keyword evidence="1 9" id="KW-0963">Cytoplasm</keyword>
<dbReference type="GO" id="GO:0005524">
    <property type="term" value="F:ATP binding"/>
    <property type="evidence" value="ECO:0007669"/>
    <property type="project" value="UniProtKB-KW"/>
</dbReference>
<dbReference type="Proteomes" id="UP000036958">
    <property type="component" value="Unassembled WGS sequence"/>
</dbReference>
<dbReference type="PANTHER" id="PTHR21342">
    <property type="entry name" value="PHOSPHOPANTETHEINE ADENYLYLTRANSFERASE"/>
    <property type="match status" value="1"/>
</dbReference>
<evidence type="ECO:0000256" key="9">
    <source>
        <dbReference type="HAMAP-Rule" id="MF_00151"/>
    </source>
</evidence>
<organism evidence="11 12">
    <name type="scientific">Sunxiuqinia dokdonensis</name>
    <dbReference type="NCBI Taxonomy" id="1409788"/>
    <lineage>
        <taxon>Bacteria</taxon>
        <taxon>Pseudomonadati</taxon>
        <taxon>Bacteroidota</taxon>
        <taxon>Bacteroidia</taxon>
        <taxon>Marinilabiliales</taxon>
        <taxon>Prolixibacteraceae</taxon>
        <taxon>Sunxiuqinia</taxon>
    </lineage>
</organism>
<feature type="binding site" evidence="9">
    <location>
        <position position="20"/>
    </location>
    <ligand>
        <name>substrate</name>
    </ligand>
</feature>
<accession>A0A0L8VDQ7</accession>
<dbReference type="EC" id="2.7.7.3" evidence="9"/>
<evidence type="ECO:0000256" key="4">
    <source>
        <dbReference type="ARBA" id="ARBA00022741"/>
    </source>
</evidence>
<dbReference type="InterPro" id="IPR001980">
    <property type="entry name" value="PPAT"/>
</dbReference>
<feature type="binding site" evidence="9">
    <location>
        <begin position="134"/>
        <end position="140"/>
    </location>
    <ligand>
        <name>ATP</name>
        <dbReference type="ChEBI" id="CHEBI:30616"/>
    </ligand>
</feature>
<reference evidence="12" key="1">
    <citation type="submission" date="2015-07" db="EMBL/GenBank/DDBJ databases">
        <title>Genome sequencing of Sunxiuqinia dokdonensis strain SK.</title>
        <authorList>
            <person name="Ahn S."/>
            <person name="Kim B.-C."/>
        </authorList>
    </citation>
    <scope>NUCLEOTIDE SEQUENCE [LARGE SCALE GENOMIC DNA]</scope>
    <source>
        <strain evidence="12">SK</strain>
    </source>
</reference>
<dbReference type="PATRIC" id="fig|1409788.3.peg.647"/>
<gene>
    <name evidence="9" type="primary">coaD</name>
    <name evidence="11" type="ORF">NC99_06320</name>
</gene>
<sequence length="170" mass="19485">MDGKSQNTPNMKRIAIFPGSFDPFTIGHESIVRRALPLFDKVVIMIGFNTNKQSFFSLEKRLKWINQIFDDEPKVEVKSHEGLTVDFCKLVEAKYILRGLRTSADFEYERAIAQVNKKMHPELETVFLLTKPEHTPVNSSIVRDIILHGGDASMFLPNKLNMAEFKKDEA</sequence>
<evidence type="ECO:0000256" key="8">
    <source>
        <dbReference type="ARBA" id="ARBA00029346"/>
    </source>
</evidence>
<name>A0A0L8VDQ7_9BACT</name>
<feature type="binding site" evidence="9">
    <location>
        <position position="28"/>
    </location>
    <ligand>
        <name>ATP</name>
        <dbReference type="ChEBI" id="CHEBI:30616"/>
    </ligand>
</feature>
<evidence type="ECO:0000313" key="12">
    <source>
        <dbReference type="Proteomes" id="UP000036958"/>
    </source>
</evidence>
<comment type="subcellular location">
    <subcellularLocation>
        <location evidence="9">Cytoplasm</location>
    </subcellularLocation>
</comment>
<keyword evidence="7 9" id="KW-0173">Coenzyme A biosynthesis</keyword>
<evidence type="ECO:0000256" key="3">
    <source>
        <dbReference type="ARBA" id="ARBA00022695"/>
    </source>
</evidence>
<comment type="cofactor">
    <cofactor evidence="9">
        <name>Mg(2+)</name>
        <dbReference type="ChEBI" id="CHEBI:18420"/>
    </cofactor>
</comment>
<feature type="site" description="Transition state stabilizer" evidence="9">
    <location>
        <position position="28"/>
    </location>
</feature>
<feature type="binding site" evidence="9">
    <location>
        <begin position="20"/>
        <end position="21"/>
    </location>
    <ligand>
        <name>ATP</name>
        <dbReference type="ChEBI" id="CHEBI:30616"/>
    </ligand>
</feature>
<dbReference type="GO" id="GO:0004595">
    <property type="term" value="F:pantetheine-phosphate adenylyltransferase activity"/>
    <property type="evidence" value="ECO:0007669"/>
    <property type="project" value="UniProtKB-UniRule"/>
</dbReference>
<dbReference type="InterPro" id="IPR014729">
    <property type="entry name" value="Rossmann-like_a/b/a_fold"/>
</dbReference>
<keyword evidence="2 9" id="KW-0808">Transferase</keyword>
<evidence type="ECO:0000256" key="2">
    <source>
        <dbReference type="ARBA" id="ARBA00022679"/>
    </source>
</evidence>
<dbReference type="Pfam" id="PF01467">
    <property type="entry name" value="CTP_transf_like"/>
    <property type="match status" value="1"/>
</dbReference>
<keyword evidence="4 9" id="KW-0547">Nucleotide-binding</keyword>
<evidence type="ECO:0000256" key="6">
    <source>
        <dbReference type="ARBA" id="ARBA00022842"/>
    </source>
</evidence>
<comment type="caution">
    <text evidence="11">The sequence shown here is derived from an EMBL/GenBank/DDBJ whole genome shotgun (WGS) entry which is preliminary data.</text>
</comment>
<comment type="similarity">
    <text evidence="9">Belongs to the bacterial CoaD family.</text>
</comment>
<dbReference type="GO" id="GO:0015937">
    <property type="term" value="P:coenzyme A biosynthetic process"/>
    <property type="evidence" value="ECO:0007669"/>
    <property type="project" value="UniProtKB-UniRule"/>
</dbReference>
<feature type="binding site" evidence="9">
    <location>
        <begin position="99"/>
        <end position="101"/>
    </location>
    <ligand>
        <name>ATP</name>
        <dbReference type="ChEBI" id="CHEBI:30616"/>
    </ligand>
</feature>
<dbReference type="NCBIfam" id="TIGR01510">
    <property type="entry name" value="coaD_prev_kdtB"/>
    <property type="match status" value="1"/>
</dbReference>
<feature type="domain" description="Cytidyltransferase-like" evidence="10">
    <location>
        <begin position="16"/>
        <end position="144"/>
    </location>
</feature>
<dbReference type="STRING" id="1409788.NC99_06320"/>
<keyword evidence="12" id="KW-1185">Reference proteome</keyword>
<comment type="function">
    <text evidence="9">Reversibly transfers an adenylyl group from ATP to 4'-phosphopantetheine, yielding dephospho-CoA (dPCoA) and pyrophosphate.</text>
</comment>
<keyword evidence="5 9" id="KW-0067">ATP-binding</keyword>
<dbReference type="HAMAP" id="MF_00151">
    <property type="entry name" value="PPAT_bact"/>
    <property type="match status" value="1"/>
</dbReference>
<dbReference type="PANTHER" id="PTHR21342:SF1">
    <property type="entry name" value="PHOSPHOPANTETHEINE ADENYLYLTRANSFERASE"/>
    <property type="match status" value="1"/>
</dbReference>
<dbReference type="CDD" id="cd02163">
    <property type="entry name" value="PPAT"/>
    <property type="match status" value="1"/>
</dbReference>
<dbReference type="AlphaFoldDB" id="A0A0L8VDQ7"/>
<dbReference type="PRINTS" id="PR01020">
    <property type="entry name" value="LPSBIOSNTHSS"/>
</dbReference>
<protein>
    <recommendedName>
        <fullName evidence="9">Phosphopantetheine adenylyltransferase</fullName>
        <ecNumber evidence="9">2.7.7.3</ecNumber>
    </recommendedName>
    <alternativeName>
        <fullName evidence="9">Dephospho-CoA pyrophosphorylase</fullName>
    </alternativeName>
    <alternativeName>
        <fullName evidence="9">Pantetheine-phosphate adenylyltransferase</fullName>
        <shortName evidence="9">PPAT</shortName>
    </alternativeName>
</protein>
<dbReference type="InterPro" id="IPR004821">
    <property type="entry name" value="Cyt_trans-like"/>
</dbReference>
<dbReference type="Gene3D" id="3.40.50.620">
    <property type="entry name" value="HUPs"/>
    <property type="match status" value="1"/>
</dbReference>
<keyword evidence="3 9" id="KW-0548">Nucleotidyltransferase</keyword>
<evidence type="ECO:0000256" key="5">
    <source>
        <dbReference type="ARBA" id="ARBA00022840"/>
    </source>
</evidence>